<sequence>MRVLELYSGIGGIHCAFEKSTLNYKIVTAIDINDTATLVYRRNFPDTPALNRVLESLTTQELVSMKSDLWSMSPPCQPFTRLGNRKREADKRTVSFIHVLTLIASVQPGFLLLENVKGFEETEPWRQLLDVLNKCGYVYQQFLLTPLQFGIPNCRLRFYMVARKKSSSGELASQTSGQLFSKAKPANGIHLVPPTDVPALPGCHCPTCLGMTRHITEPDENFSNYLPYCQPIANFIDMTASHFTKSIFLDNNCLERYFPILDIVRPCDRKTRCFTKGYSKRMEGTGSVLQSASLDLTAQQINSLWTSVKDDKKSVLTLAQSLGLRFFNSQEVANLLCFPPGYSFPEVVTEKQRIRLLGNSVNVMVMAHLIYWAFGDVCCSTEEHDPDSKRTTV</sequence>
<dbReference type="PROSITE" id="PS51679">
    <property type="entry name" value="SAM_MT_C5"/>
    <property type="match status" value="1"/>
</dbReference>
<dbReference type="PRINTS" id="PR00105">
    <property type="entry name" value="C5METTRFRASE"/>
</dbReference>
<dbReference type="PANTHER" id="PTHR46098:SF1">
    <property type="entry name" value="TRNA (CYTOSINE(38)-C(5))-METHYLTRANSFERASE"/>
    <property type="match status" value="1"/>
</dbReference>
<name>A0A8S9YDL0_9TREM</name>
<dbReference type="EMBL" id="JTDE01022152">
    <property type="protein sequence ID" value="KAF7232005.1"/>
    <property type="molecule type" value="Genomic_DNA"/>
</dbReference>
<evidence type="ECO:0000256" key="3">
    <source>
        <dbReference type="ARBA" id="ARBA00022691"/>
    </source>
</evidence>
<reference evidence="6" key="1">
    <citation type="submission" date="2019-07" db="EMBL/GenBank/DDBJ databases">
        <title>Annotation for the trematode Paragonimus miyazaki's.</title>
        <authorList>
            <person name="Choi Y.-J."/>
        </authorList>
    </citation>
    <scope>NUCLEOTIDE SEQUENCE</scope>
    <source>
        <strain evidence="6">Japan</strain>
    </source>
</reference>
<accession>A0A8S9YDL0</accession>
<keyword evidence="2 4" id="KW-0808">Transferase</keyword>
<evidence type="ECO:0000256" key="2">
    <source>
        <dbReference type="ARBA" id="ARBA00022679"/>
    </source>
</evidence>
<dbReference type="NCBIfam" id="TIGR00675">
    <property type="entry name" value="dcm"/>
    <property type="match status" value="1"/>
</dbReference>
<dbReference type="InterPro" id="IPR029063">
    <property type="entry name" value="SAM-dependent_MTases_sf"/>
</dbReference>
<gene>
    <name evidence="6" type="ORF">EG68_10930</name>
</gene>
<evidence type="ECO:0000256" key="1">
    <source>
        <dbReference type="ARBA" id="ARBA00022603"/>
    </source>
</evidence>
<organism evidence="6 7">
    <name type="scientific">Paragonimus skrjabini miyazakii</name>
    <dbReference type="NCBI Taxonomy" id="59628"/>
    <lineage>
        <taxon>Eukaryota</taxon>
        <taxon>Metazoa</taxon>
        <taxon>Spiralia</taxon>
        <taxon>Lophotrochozoa</taxon>
        <taxon>Platyhelminthes</taxon>
        <taxon>Trematoda</taxon>
        <taxon>Digenea</taxon>
        <taxon>Plagiorchiida</taxon>
        <taxon>Troglotremata</taxon>
        <taxon>Troglotrematidae</taxon>
        <taxon>Paragonimus</taxon>
    </lineage>
</organism>
<dbReference type="Gene3D" id="3.40.50.150">
    <property type="entry name" value="Vaccinia Virus protein VP39"/>
    <property type="match status" value="1"/>
</dbReference>
<evidence type="ECO:0000256" key="5">
    <source>
        <dbReference type="RuleBase" id="RU000416"/>
    </source>
</evidence>
<dbReference type="AlphaFoldDB" id="A0A8S9YDL0"/>
<dbReference type="OrthoDB" id="414133at2759"/>
<proteinExistence type="inferred from homology"/>
<evidence type="ECO:0000313" key="7">
    <source>
        <dbReference type="Proteomes" id="UP000822476"/>
    </source>
</evidence>
<dbReference type="GO" id="GO:0005634">
    <property type="term" value="C:nucleus"/>
    <property type="evidence" value="ECO:0007669"/>
    <property type="project" value="TreeGrafter"/>
</dbReference>
<dbReference type="Proteomes" id="UP000822476">
    <property type="component" value="Unassembled WGS sequence"/>
</dbReference>
<dbReference type="SUPFAM" id="SSF53335">
    <property type="entry name" value="S-adenosyl-L-methionine-dependent methyltransferases"/>
    <property type="match status" value="1"/>
</dbReference>
<dbReference type="GO" id="GO:0032259">
    <property type="term" value="P:methylation"/>
    <property type="evidence" value="ECO:0007669"/>
    <property type="project" value="UniProtKB-KW"/>
</dbReference>
<protein>
    <submittedName>
        <fullName evidence="6">Uncharacterized protein</fullName>
    </submittedName>
</protein>
<dbReference type="InterPro" id="IPR050750">
    <property type="entry name" value="C5-MTase"/>
</dbReference>
<dbReference type="GO" id="GO:0008168">
    <property type="term" value="F:methyltransferase activity"/>
    <property type="evidence" value="ECO:0007669"/>
    <property type="project" value="UniProtKB-KW"/>
</dbReference>
<keyword evidence="1 4" id="KW-0489">Methyltransferase</keyword>
<keyword evidence="7" id="KW-1185">Reference proteome</keyword>
<feature type="active site" evidence="4">
    <location>
        <position position="76"/>
    </location>
</feature>
<dbReference type="Pfam" id="PF00145">
    <property type="entry name" value="DNA_methylase"/>
    <property type="match status" value="1"/>
</dbReference>
<evidence type="ECO:0000256" key="4">
    <source>
        <dbReference type="PROSITE-ProRule" id="PRU01016"/>
    </source>
</evidence>
<dbReference type="Gene3D" id="3.90.120.10">
    <property type="entry name" value="DNA Methylase, subunit A, domain 2"/>
    <property type="match status" value="1"/>
</dbReference>
<comment type="similarity">
    <text evidence="4 5">Belongs to the class I-like SAM-binding methyltransferase superfamily. C5-methyltransferase family.</text>
</comment>
<evidence type="ECO:0000313" key="6">
    <source>
        <dbReference type="EMBL" id="KAF7232005.1"/>
    </source>
</evidence>
<comment type="caution">
    <text evidence="6">The sequence shown here is derived from an EMBL/GenBank/DDBJ whole genome shotgun (WGS) entry which is preliminary data.</text>
</comment>
<dbReference type="InterPro" id="IPR001525">
    <property type="entry name" value="C5_MeTfrase"/>
</dbReference>
<keyword evidence="3 4" id="KW-0949">S-adenosyl-L-methionine</keyword>
<dbReference type="PANTHER" id="PTHR46098">
    <property type="entry name" value="TRNA (CYTOSINE(38)-C(5))-METHYLTRANSFERASE"/>
    <property type="match status" value="1"/>
</dbReference>